<dbReference type="EMBL" id="JACIFX010000001">
    <property type="protein sequence ID" value="MBB4227357.1"/>
    <property type="molecule type" value="Genomic_DNA"/>
</dbReference>
<name>A0ABR6IHL2_9HYPH</name>
<evidence type="ECO:0000313" key="1">
    <source>
        <dbReference type="EMBL" id="MBB4227357.1"/>
    </source>
</evidence>
<organism evidence="1 2">
    <name type="scientific">Rhizobium mongolense</name>
    <dbReference type="NCBI Taxonomy" id="57676"/>
    <lineage>
        <taxon>Bacteria</taxon>
        <taxon>Pseudomonadati</taxon>
        <taxon>Pseudomonadota</taxon>
        <taxon>Alphaproteobacteria</taxon>
        <taxon>Hyphomicrobiales</taxon>
        <taxon>Rhizobiaceae</taxon>
        <taxon>Rhizobium/Agrobacterium group</taxon>
        <taxon>Rhizobium</taxon>
    </lineage>
</organism>
<comment type="caution">
    <text evidence="1">The sequence shown here is derived from an EMBL/GenBank/DDBJ whole genome shotgun (WGS) entry which is preliminary data.</text>
</comment>
<gene>
    <name evidence="1" type="ORF">GGD56_001177</name>
</gene>
<accession>A0ABR6IHL2</accession>
<sequence>MSGLTETQQIARDWAQSQLSLLCAMYR</sequence>
<reference evidence="1 2" key="1">
    <citation type="submission" date="2020-08" db="EMBL/GenBank/DDBJ databases">
        <title>Genomic Encyclopedia of Type Strains, Phase IV (KMG-V): Genome sequencing to study the core and pangenomes of soil and plant-associated prokaryotes.</title>
        <authorList>
            <person name="Whitman W."/>
        </authorList>
    </citation>
    <scope>NUCLEOTIDE SEQUENCE [LARGE SCALE GENOMIC DNA]</scope>
    <source>
        <strain evidence="1 2">SEMIA 4087</strain>
    </source>
</reference>
<keyword evidence="2" id="KW-1185">Reference proteome</keyword>
<dbReference type="Proteomes" id="UP000551353">
    <property type="component" value="Unassembled WGS sequence"/>
</dbReference>
<evidence type="ECO:0000313" key="2">
    <source>
        <dbReference type="Proteomes" id="UP000551353"/>
    </source>
</evidence>
<protein>
    <recommendedName>
        <fullName evidence="3">MarR family transcriptional regulator</fullName>
    </recommendedName>
</protein>
<evidence type="ECO:0008006" key="3">
    <source>
        <dbReference type="Google" id="ProtNLM"/>
    </source>
</evidence>
<proteinExistence type="predicted"/>